<feature type="domain" description="Methyltransferase FkbM" evidence="1">
    <location>
        <begin position="148"/>
        <end position="301"/>
    </location>
</feature>
<evidence type="ECO:0000313" key="3">
    <source>
        <dbReference type="Proteomes" id="UP000030746"/>
    </source>
</evidence>
<dbReference type="HOGENOM" id="CLU_062312_0_0_1"/>
<evidence type="ECO:0000259" key="1">
    <source>
        <dbReference type="Pfam" id="PF05050"/>
    </source>
</evidence>
<dbReference type="OrthoDB" id="430136at2759"/>
<dbReference type="KEGG" id="lgi:LOTGIDRAFT_173853"/>
<dbReference type="Pfam" id="PF05050">
    <property type="entry name" value="Methyltransf_21"/>
    <property type="match status" value="1"/>
</dbReference>
<dbReference type="EMBL" id="KB201131">
    <property type="protein sequence ID" value="ESO99111.1"/>
    <property type="molecule type" value="Genomic_DNA"/>
</dbReference>
<organism evidence="2 3">
    <name type="scientific">Lottia gigantea</name>
    <name type="common">Giant owl limpet</name>
    <dbReference type="NCBI Taxonomy" id="225164"/>
    <lineage>
        <taxon>Eukaryota</taxon>
        <taxon>Metazoa</taxon>
        <taxon>Spiralia</taxon>
        <taxon>Lophotrochozoa</taxon>
        <taxon>Mollusca</taxon>
        <taxon>Gastropoda</taxon>
        <taxon>Patellogastropoda</taxon>
        <taxon>Lottioidea</taxon>
        <taxon>Lottiidae</taxon>
        <taxon>Lottia</taxon>
    </lineage>
</organism>
<evidence type="ECO:0000313" key="2">
    <source>
        <dbReference type="EMBL" id="ESO99111.1"/>
    </source>
</evidence>
<gene>
    <name evidence="2" type="ORF">LOTGIDRAFT_173853</name>
</gene>
<dbReference type="SUPFAM" id="SSF53335">
    <property type="entry name" value="S-adenosyl-L-methionine-dependent methyltransferases"/>
    <property type="match status" value="1"/>
</dbReference>
<dbReference type="PANTHER" id="PTHR34203:SF15">
    <property type="entry name" value="SLL1173 PROTEIN"/>
    <property type="match status" value="1"/>
</dbReference>
<dbReference type="Proteomes" id="UP000030746">
    <property type="component" value="Unassembled WGS sequence"/>
</dbReference>
<dbReference type="GeneID" id="20242553"/>
<dbReference type="InterPro" id="IPR006342">
    <property type="entry name" value="FkbM_mtfrase"/>
</dbReference>
<dbReference type="InterPro" id="IPR029063">
    <property type="entry name" value="SAM-dependent_MTases_sf"/>
</dbReference>
<name>V4AZF8_LOTGI</name>
<accession>V4AZF8</accession>
<dbReference type="Gene3D" id="3.40.50.150">
    <property type="entry name" value="Vaccinia Virus protein VP39"/>
    <property type="match status" value="1"/>
</dbReference>
<keyword evidence="3" id="KW-1185">Reference proteome</keyword>
<dbReference type="PANTHER" id="PTHR34203">
    <property type="entry name" value="METHYLTRANSFERASE, FKBM FAMILY PROTEIN"/>
    <property type="match status" value="1"/>
</dbReference>
<dbReference type="CTD" id="20242553"/>
<reference evidence="2 3" key="1">
    <citation type="journal article" date="2013" name="Nature">
        <title>Insights into bilaterian evolution from three spiralian genomes.</title>
        <authorList>
            <person name="Simakov O."/>
            <person name="Marletaz F."/>
            <person name="Cho S.J."/>
            <person name="Edsinger-Gonzales E."/>
            <person name="Havlak P."/>
            <person name="Hellsten U."/>
            <person name="Kuo D.H."/>
            <person name="Larsson T."/>
            <person name="Lv J."/>
            <person name="Arendt D."/>
            <person name="Savage R."/>
            <person name="Osoegawa K."/>
            <person name="de Jong P."/>
            <person name="Grimwood J."/>
            <person name="Chapman J.A."/>
            <person name="Shapiro H."/>
            <person name="Aerts A."/>
            <person name="Otillar R.P."/>
            <person name="Terry A.Y."/>
            <person name="Boore J.L."/>
            <person name="Grigoriev I.V."/>
            <person name="Lindberg D.R."/>
            <person name="Seaver E.C."/>
            <person name="Weisblat D.A."/>
            <person name="Putnam N.H."/>
            <person name="Rokhsar D.S."/>
        </authorList>
    </citation>
    <scope>NUCLEOTIDE SEQUENCE [LARGE SCALE GENOMIC DNA]</scope>
</reference>
<sequence length="343" mass="39382">MMCVKWCLRGKFFGKVLFVMATFGVLLVLQGTVEIEETTKVTVNKVLDVETLYRNSKYPPHSNRAMKVHKHVRNEWILDGHTCRNNSDFFLTGVLLDGPQGTLPIYIHFPVEDQHISGGISREGAWEPRLVNYVHSILLNDSSLDFIDIGANIGVYTLTMAKLGRQVIAIEPFKPNIKRLCRTLEENRVNDKVTLITNPLSNNRSLVAMETHFGNVGGTNVRKSFSNDSEILQTITLDDVYKFKPLKRAVIKMDVESFETNVLLGAVNFFDKVDVPFMLMEWLLHKWKKDASKIIKFMTDRNMFPYTTDSPPVPLQLYLFNGWPNDIFWIKRGAFDIFEPNVF</sequence>
<dbReference type="NCBIfam" id="TIGR01444">
    <property type="entry name" value="fkbM_fam"/>
    <property type="match status" value="1"/>
</dbReference>
<dbReference type="AlphaFoldDB" id="V4AZF8"/>
<protein>
    <recommendedName>
        <fullName evidence="1">Methyltransferase FkbM domain-containing protein</fullName>
    </recommendedName>
</protein>
<proteinExistence type="predicted"/>
<dbReference type="InterPro" id="IPR052514">
    <property type="entry name" value="SAM-dependent_MTase"/>
</dbReference>
<dbReference type="RefSeq" id="XP_009050178.1">
    <property type="nucleotide sequence ID" value="XM_009051930.1"/>
</dbReference>
<dbReference type="OMA" id="RIILMEW"/>